<dbReference type="EMBL" id="MN740440">
    <property type="protein sequence ID" value="QHU26449.1"/>
    <property type="molecule type" value="Genomic_DNA"/>
</dbReference>
<dbReference type="AlphaFoldDB" id="A0A6C0L698"/>
<accession>A0A6C0L698</accession>
<sequence length="180" mass="20256">MDTEGYRTPQEPWFFPTTNPRAVEHQAREKATPKKSATPTQDIRYAGWAAPMNDGRLVTDYRSRCEVNVPAGEQFATRAFLQHNASDIIQTSRRRQAEQSGANLPFNSKNIMPAKRYVKCDSMQCYTKDGNPRGLGTERMELVPELFGTFSPTYASDAAPSQPMITRVYEGGRNTPRGVF</sequence>
<evidence type="ECO:0000313" key="1">
    <source>
        <dbReference type="EMBL" id="QHU26449.1"/>
    </source>
</evidence>
<proteinExistence type="predicted"/>
<name>A0A6C0L698_9ZZZZ</name>
<protein>
    <submittedName>
        <fullName evidence="1">Uncharacterized protein</fullName>
    </submittedName>
</protein>
<reference evidence="1" key="1">
    <citation type="journal article" date="2020" name="Nature">
        <title>Giant virus diversity and host interactions through global metagenomics.</title>
        <authorList>
            <person name="Schulz F."/>
            <person name="Roux S."/>
            <person name="Paez-Espino D."/>
            <person name="Jungbluth S."/>
            <person name="Walsh D.A."/>
            <person name="Denef V.J."/>
            <person name="McMahon K.D."/>
            <person name="Konstantinidis K.T."/>
            <person name="Eloe-Fadrosh E.A."/>
            <person name="Kyrpides N.C."/>
            <person name="Woyke T."/>
        </authorList>
    </citation>
    <scope>NUCLEOTIDE SEQUENCE</scope>
    <source>
        <strain evidence="1">GVMAG-M-3300027759-16</strain>
    </source>
</reference>
<organism evidence="1">
    <name type="scientific">viral metagenome</name>
    <dbReference type="NCBI Taxonomy" id="1070528"/>
    <lineage>
        <taxon>unclassified sequences</taxon>
        <taxon>metagenomes</taxon>
        <taxon>organismal metagenomes</taxon>
    </lineage>
</organism>